<name>A0A1E1GHP9_9EUKA</name>
<geneLocation type="mitochondrion" evidence="4"/>
<dbReference type="InterPro" id="IPR001790">
    <property type="entry name" value="Ribosomal_uL10"/>
</dbReference>
<accession>A0A1E1GHP9</accession>
<dbReference type="RefSeq" id="YP_009317261.1">
    <property type="nucleotide sequence ID" value="NC_031832.1"/>
</dbReference>
<dbReference type="GeneID" id="30214209"/>
<protein>
    <submittedName>
        <fullName evidence="4">Ribosomal protein L10</fullName>
    </submittedName>
</protein>
<dbReference type="InterPro" id="IPR047865">
    <property type="entry name" value="Ribosomal_uL10_bac_type"/>
</dbReference>
<dbReference type="GO" id="GO:1990904">
    <property type="term" value="C:ribonucleoprotein complex"/>
    <property type="evidence" value="ECO:0007669"/>
    <property type="project" value="UniProtKB-KW"/>
</dbReference>
<dbReference type="GeneID" id="30214219"/>
<reference evidence="4" key="1">
    <citation type="journal article" date="2016" name="Genome Biol. Evol.">
        <title>Mitochondrial Genome of Palpitomonas bilix: Derived Genome Structure and Ancestral System for Cytochrome c Maturation.</title>
        <authorList>
            <consortium name="AP017433"/>
            <person name="Nishimura Y."/>
            <person name="Tanifuji G."/>
            <person name="Kamikawa R."/>
            <person name="Yabuki A."/>
            <person name="Hashimoto T."/>
            <person name="Inagaki Y."/>
        </authorList>
    </citation>
    <scope>NUCLEOTIDE SEQUENCE</scope>
</reference>
<evidence type="ECO:0000256" key="1">
    <source>
        <dbReference type="ARBA" id="ARBA00008889"/>
    </source>
</evidence>
<proteinExistence type="inferred from homology"/>
<dbReference type="AlphaFoldDB" id="A0A1E1GHP9"/>
<evidence type="ECO:0000256" key="2">
    <source>
        <dbReference type="ARBA" id="ARBA00022980"/>
    </source>
</evidence>
<keyword evidence="3" id="KW-0687">Ribonucleoprotein</keyword>
<dbReference type="Gene3D" id="3.30.70.1730">
    <property type="match status" value="1"/>
</dbReference>
<dbReference type="RefSeq" id="YP_009317224.1">
    <property type="nucleotide sequence ID" value="NC_031832.1"/>
</dbReference>
<dbReference type="InterPro" id="IPR043141">
    <property type="entry name" value="Ribosomal_uL10-like_sf"/>
</dbReference>
<sequence length="187" mass="21864">MNLQTLKKIHYTNKIEQIINQNELVLFCHYNNIKQITIFKKEIKKFLEKNPKENIEIKLIKNKITTKKLLTTKWKQLANLLTGPTLIIYSNNPTITYSFIENYKKLKKNNKKSFTILAAKLKNGLITATQFKIFSKINCKEQTYQNFVSILTPYIFNNTINQAQTKFTQISTSIANNLQQLSVNIKN</sequence>
<keyword evidence="2 4" id="KW-0689">Ribosomal protein</keyword>
<dbReference type="EMBL" id="AP017433">
    <property type="protein sequence ID" value="BAV82392.1"/>
    <property type="molecule type" value="Genomic_DNA"/>
</dbReference>
<keyword evidence="4" id="KW-0496">Mitochondrion</keyword>
<comment type="similarity">
    <text evidence="1">Belongs to the universal ribosomal protein uL10 family.</text>
</comment>
<gene>
    <name evidence="4" type="primary">rpl10</name>
</gene>
<dbReference type="PANTHER" id="PTHR11560">
    <property type="entry name" value="39S RIBOSOMAL PROTEIN L10, MITOCHONDRIAL"/>
    <property type="match status" value="1"/>
</dbReference>
<dbReference type="Pfam" id="PF00466">
    <property type="entry name" value="Ribosomal_L10"/>
    <property type="match status" value="1"/>
</dbReference>
<organism evidence="4">
    <name type="scientific">Palpitomonas bilix</name>
    <dbReference type="NCBI Taxonomy" id="652834"/>
    <lineage>
        <taxon>Eukaryota</taxon>
        <taxon>Eukaryota incertae sedis</taxon>
    </lineage>
</organism>
<evidence type="ECO:0000313" key="4">
    <source>
        <dbReference type="EMBL" id="BAV82392.1"/>
    </source>
</evidence>
<dbReference type="GO" id="GO:0005840">
    <property type="term" value="C:ribosome"/>
    <property type="evidence" value="ECO:0007669"/>
    <property type="project" value="UniProtKB-KW"/>
</dbReference>
<evidence type="ECO:0000256" key="3">
    <source>
        <dbReference type="ARBA" id="ARBA00023274"/>
    </source>
</evidence>
<dbReference type="EMBL" id="AP017433">
    <property type="protein sequence ID" value="BAV82429.1"/>
    <property type="molecule type" value="Genomic_DNA"/>
</dbReference>
<dbReference type="SUPFAM" id="SSF160369">
    <property type="entry name" value="Ribosomal protein L10-like"/>
    <property type="match status" value="1"/>
</dbReference>